<evidence type="ECO:0000313" key="2">
    <source>
        <dbReference type="EMBL" id="KAF8660256.1"/>
    </source>
</evidence>
<dbReference type="AlphaFoldDB" id="A0A835AEA6"/>
<evidence type="ECO:0000313" key="3">
    <source>
        <dbReference type="Proteomes" id="UP000636709"/>
    </source>
</evidence>
<proteinExistence type="predicted"/>
<dbReference type="Pfam" id="PF07762">
    <property type="entry name" value="DUF1618"/>
    <property type="match status" value="1"/>
</dbReference>
<dbReference type="Proteomes" id="UP000636709">
    <property type="component" value="Unassembled WGS sequence"/>
</dbReference>
<comment type="caution">
    <text evidence="2">The sequence shown here is derived from an EMBL/GenBank/DDBJ whole genome shotgun (WGS) entry which is preliminary data.</text>
</comment>
<protein>
    <recommendedName>
        <fullName evidence="1">DUF1618 domain-containing protein</fullName>
    </recommendedName>
</protein>
<dbReference type="PANTHER" id="PTHR33074:SF18">
    <property type="entry name" value="OS06G0718700 PROTEIN"/>
    <property type="match status" value="1"/>
</dbReference>
<accession>A0A835AEA6</accession>
<dbReference type="InterPro" id="IPR011676">
    <property type="entry name" value="DUF1618"/>
</dbReference>
<name>A0A835AEA6_9POAL</name>
<reference evidence="2" key="1">
    <citation type="submission" date="2020-07" db="EMBL/GenBank/DDBJ databases">
        <title>Genome sequence and genetic diversity analysis of an under-domesticated orphan crop, white fonio (Digitaria exilis).</title>
        <authorList>
            <person name="Bennetzen J.L."/>
            <person name="Chen S."/>
            <person name="Ma X."/>
            <person name="Wang X."/>
            <person name="Yssel A.E.J."/>
            <person name="Chaluvadi S.R."/>
            <person name="Johnson M."/>
            <person name="Gangashetty P."/>
            <person name="Hamidou F."/>
            <person name="Sanogo M.D."/>
            <person name="Zwaenepoel A."/>
            <person name="Wallace J."/>
            <person name="Van De Peer Y."/>
            <person name="Van Deynze A."/>
        </authorList>
    </citation>
    <scope>NUCLEOTIDE SEQUENCE</scope>
    <source>
        <tissue evidence="2">Leaves</tissue>
    </source>
</reference>
<gene>
    <name evidence="2" type="ORF">HU200_057822</name>
</gene>
<feature type="domain" description="DUF1618" evidence="1">
    <location>
        <begin position="226"/>
        <end position="283"/>
    </location>
</feature>
<sequence>MDRSEAMLPRAAARPEGNENARCSVLLGIRGHDAAFKNASTARSRTSTGHPIEVTFFTLPPPAVSHFSVHCPDLQLPPADLYLAPKAIAAADDLVLLRVPINSLGRDFYQHNDYFVYRAHHQDDPKLDLLPNPWPDRFGDDEIGVLSCGAAAADGGKQYAVAALKIRPISEFTFTLHLYRSKPSGEAGSWTSQLVSVEEPLRDRLVMYHLTTKVITIGGANGTVAWVDLWRGILLCDVLEKSPKLLDLPLPWPARGNWGIYLSDSESFCRDITVSQSKDLIKYNGNHALSHP</sequence>
<dbReference type="OrthoDB" id="611548at2759"/>
<keyword evidence="3" id="KW-1185">Reference proteome</keyword>
<dbReference type="PANTHER" id="PTHR33074">
    <property type="entry name" value="EXPRESSED PROTEIN-RELATED"/>
    <property type="match status" value="1"/>
</dbReference>
<evidence type="ECO:0000259" key="1">
    <source>
        <dbReference type="Pfam" id="PF07762"/>
    </source>
</evidence>
<organism evidence="2 3">
    <name type="scientific">Digitaria exilis</name>
    <dbReference type="NCBI Taxonomy" id="1010633"/>
    <lineage>
        <taxon>Eukaryota</taxon>
        <taxon>Viridiplantae</taxon>
        <taxon>Streptophyta</taxon>
        <taxon>Embryophyta</taxon>
        <taxon>Tracheophyta</taxon>
        <taxon>Spermatophyta</taxon>
        <taxon>Magnoliopsida</taxon>
        <taxon>Liliopsida</taxon>
        <taxon>Poales</taxon>
        <taxon>Poaceae</taxon>
        <taxon>PACMAD clade</taxon>
        <taxon>Panicoideae</taxon>
        <taxon>Panicodae</taxon>
        <taxon>Paniceae</taxon>
        <taxon>Anthephorinae</taxon>
        <taxon>Digitaria</taxon>
    </lineage>
</organism>
<dbReference type="EMBL" id="JACEFO010002444">
    <property type="protein sequence ID" value="KAF8660256.1"/>
    <property type="molecule type" value="Genomic_DNA"/>
</dbReference>